<accession>A0A845L8Y7</accession>
<dbReference type="Pfam" id="PF08545">
    <property type="entry name" value="ACP_syn_III"/>
    <property type="match status" value="1"/>
</dbReference>
<gene>
    <name evidence="5" type="ORF">GTO89_08645</name>
</gene>
<dbReference type="GO" id="GO:0033818">
    <property type="term" value="F:beta-ketoacyl-acyl-carrier-protein synthase III activity"/>
    <property type="evidence" value="ECO:0007669"/>
    <property type="project" value="UniProtKB-EC"/>
</dbReference>
<dbReference type="NCBIfam" id="NF006829">
    <property type="entry name" value="PRK09352.1"/>
    <property type="match status" value="1"/>
</dbReference>
<dbReference type="AlphaFoldDB" id="A0A845L8Y7"/>
<dbReference type="InterPro" id="IPR016039">
    <property type="entry name" value="Thiolase-like"/>
</dbReference>
<dbReference type="Proteomes" id="UP000471031">
    <property type="component" value="Unassembled WGS sequence"/>
</dbReference>
<feature type="domain" description="Beta-ketoacyl-[acyl-carrier-protein] synthase III N-terminal" evidence="4">
    <location>
        <begin position="107"/>
        <end position="187"/>
    </location>
</feature>
<evidence type="ECO:0000259" key="3">
    <source>
        <dbReference type="Pfam" id="PF08541"/>
    </source>
</evidence>
<protein>
    <submittedName>
        <fullName evidence="5">Beta-ketoacyl-ACP synthase 3</fullName>
        <ecNumber evidence="5">2.3.1.180</ecNumber>
    </submittedName>
</protein>
<evidence type="ECO:0000313" key="5">
    <source>
        <dbReference type="EMBL" id="MZP43102.1"/>
    </source>
</evidence>
<keyword evidence="2 5" id="KW-0012">Acyltransferase</keyword>
<evidence type="ECO:0000256" key="1">
    <source>
        <dbReference type="ARBA" id="ARBA00022679"/>
    </source>
</evidence>
<organism evidence="5 6">
    <name type="scientific">Heliomicrobium gestii</name>
    <name type="common">Heliobacterium gestii</name>
    <dbReference type="NCBI Taxonomy" id="2699"/>
    <lineage>
        <taxon>Bacteria</taxon>
        <taxon>Bacillati</taxon>
        <taxon>Bacillota</taxon>
        <taxon>Clostridia</taxon>
        <taxon>Eubacteriales</taxon>
        <taxon>Heliobacteriaceae</taxon>
        <taxon>Heliomicrobium</taxon>
    </lineage>
</organism>
<name>A0A845L8Y7_HELGE</name>
<dbReference type="EMBL" id="WXEX01000006">
    <property type="protein sequence ID" value="MZP43102.1"/>
    <property type="molecule type" value="Genomic_DNA"/>
</dbReference>
<sequence>MAATWIAGTGSYLPEREVKNEELTQFPSHALQMIREKTGVSSRRVADPRDATSDLAFRAALAALADAGESPGALDALIVATSSPDRLQPATAARVQALLGADKAFAFDVNSVCSGGIFAMTVGDSLIRSGICQRVLVIGAEIYTRFLNPKDFSTFPYFGDGAGAVLLKRRFEVNDRGILAGNLKTDGKSVDVIQIPAGGSMKPAWQVTEAKDYYFYMNGKAVYQFAVTQGSQAILECLEQANIPKDNVSCVIAHQANVNILKELAHRTNIPFERFYVNLDKYGNTAGASTLIALDEARREGRFSKGDIVVMVAFGGGLSWGALAIRI</sequence>
<keyword evidence="6" id="KW-1185">Reference proteome</keyword>
<dbReference type="Pfam" id="PF08541">
    <property type="entry name" value="ACP_syn_III_C"/>
    <property type="match status" value="1"/>
</dbReference>
<dbReference type="RefSeq" id="WP_161261671.1">
    <property type="nucleotide sequence ID" value="NZ_JAFBDC010000005.1"/>
</dbReference>
<evidence type="ECO:0000313" key="6">
    <source>
        <dbReference type="Proteomes" id="UP000471031"/>
    </source>
</evidence>
<dbReference type="CDD" id="cd00830">
    <property type="entry name" value="KAS_III"/>
    <property type="match status" value="1"/>
</dbReference>
<dbReference type="GO" id="GO:0006633">
    <property type="term" value="P:fatty acid biosynthetic process"/>
    <property type="evidence" value="ECO:0007669"/>
    <property type="project" value="InterPro"/>
</dbReference>
<comment type="caution">
    <text evidence="5">The sequence shown here is derived from an EMBL/GenBank/DDBJ whole genome shotgun (WGS) entry which is preliminary data.</text>
</comment>
<proteinExistence type="predicted"/>
<dbReference type="InterPro" id="IPR013751">
    <property type="entry name" value="ACP_syn_III_N"/>
</dbReference>
<dbReference type="GO" id="GO:0044550">
    <property type="term" value="P:secondary metabolite biosynthetic process"/>
    <property type="evidence" value="ECO:0007669"/>
    <property type="project" value="TreeGrafter"/>
</dbReference>
<dbReference type="GO" id="GO:0004315">
    <property type="term" value="F:3-oxoacyl-[acyl-carrier-protein] synthase activity"/>
    <property type="evidence" value="ECO:0007669"/>
    <property type="project" value="InterPro"/>
</dbReference>
<dbReference type="EC" id="2.3.1.180" evidence="5"/>
<feature type="domain" description="Beta-ketoacyl-[acyl-carrier-protein] synthase III C-terminal" evidence="3">
    <location>
        <begin position="238"/>
        <end position="327"/>
    </location>
</feature>
<evidence type="ECO:0000259" key="4">
    <source>
        <dbReference type="Pfam" id="PF08545"/>
    </source>
</evidence>
<dbReference type="OrthoDB" id="9815506at2"/>
<dbReference type="SUPFAM" id="SSF53901">
    <property type="entry name" value="Thiolase-like"/>
    <property type="match status" value="1"/>
</dbReference>
<dbReference type="InterPro" id="IPR013747">
    <property type="entry name" value="ACP_syn_III_C"/>
</dbReference>
<dbReference type="PANTHER" id="PTHR34069:SF2">
    <property type="entry name" value="BETA-KETOACYL-[ACYL-CARRIER-PROTEIN] SYNTHASE III"/>
    <property type="match status" value="1"/>
</dbReference>
<evidence type="ECO:0000256" key="2">
    <source>
        <dbReference type="ARBA" id="ARBA00023315"/>
    </source>
</evidence>
<keyword evidence="1 5" id="KW-0808">Transferase</keyword>
<dbReference type="PANTHER" id="PTHR34069">
    <property type="entry name" value="3-OXOACYL-[ACYL-CARRIER-PROTEIN] SYNTHASE 3"/>
    <property type="match status" value="1"/>
</dbReference>
<dbReference type="Gene3D" id="3.40.47.10">
    <property type="match status" value="1"/>
</dbReference>
<reference evidence="5 6" key="1">
    <citation type="submission" date="2020-01" db="EMBL/GenBank/DDBJ databases">
        <title>Whole genome sequence of Heliobacterium gestii DSM 11169.</title>
        <authorList>
            <person name="Kyndt J.A."/>
            <person name="Meyer T.E."/>
        </authorList>
    </citation>
    <scope>NUCLEOTIDE SEQUENCE [LARGE SCALE GENOMIC DNA]</scope>
    <source>
        <strain evidence="5 6">DSM 11169</strain>
    </source>
</reference>